<dbReference type="InterPro" id="IPR011043">
    <property type="entry name" value="Gal_Oxase/kelch_b-propeller"/>
</dbReference>
<dbReference type="Pfam" id="PF07734">
    <property type="entry name" value="FBA_1"/>
    <property type="match status" value="1"/>
</dbReference>
<organism evidence="2 3">
    <name type="scientific">Striga asiatica</name>
    <name type="common">Asiatic witchweed</name>
    <name type="synonym">Buchnera asiatica</name>
    <dbReference type="NCBI Taxonomy" id="4170"/>
    <lineage>
        <taxon>Eukaryota</taxon>
        <taxon>Viridiplantae</taxon>
        <taxon>Streptophyta</taxon>
        <taxon>Embryophyta</taxon>
        <taxon>Tracheophyta</taxon>
        <taxon>Spermatophyta</taxon>
        <taxon>Magnoliopsida</taxon>
        <taxon>eudicotyledons</taxon>
        <taxon>Gunneridae</taxon>
        <taxon>Pentapetalae</taxon>
        <taxon>asterids</taxon>
        <taxon>lamiids</taxon>
        <taxon>Lamiales</taxon>
        <taxon>Orobanchaceae</taxon>
        <taxon>Buchnereae</taxon>
        <taxon>Striga</taxon>
    </lineage>
</organism>
<accession>A0A5A7R638</accession>
<keyword evidence="3" id="KW-1185">Reference proteome</keyword>
<dbReference type="InterPro" id="IPR050796">
    <property type="entry name" value="SCF_F-box_component"/>
</dbReference>
<dbReference type="PANTHER" id="PTHR31672">
    <property type="entry name" value="BNACNNG10540D PROTEIN"/>
    <property type="match status" value="1"/>
</dbReference>
<sequence length="383" mass="42648">MSDVPPEIITTILSRLPVKSLLRFRRVSKPWRAMIDGRDFIKLHLRLSAETNSNRTLIVRSNELFWVDLDSFKLLDAGNIRFKPRNALCSCNGLVLLVSHSDEVALWNPSTRKLNKLPPPPAFSHWPGQYALCYDSKHDDYKVVRVVPDYDWLGDELSDTTIYSVNSNSWKKVNGLPYGIDPLCSWGVCLNDALHKCFRPLDSPFPVIMAFDLSNEEQYEVPKPEFSGMVSVEVLGGCLAAVVSGKKNTIEIWVMKEYGVKESWVKLLCFDPPVPEPCQNLYPVAYSKDSGKVLLNYEGFLLNWVDLKTETVTIAFVDGMSASFGASANDPVIDAWECVGSLVSPFGSGGVGGGKKSGVQGKKGKEIKKKRDDFLSTGFKLVL</sequence>
<evidence type="ECO:0000259" key="1">
    <source>
        <dbReference type="PROSITE" id="PS50181"/>
    </source>
</evidence>
<dbReference type="EMBL" id="BKCP01010514">
    <property type="protein sequence ID" value="GER52888.1"/>
    <property type="molecule type" value="Genomic_DNA"/>
</dbReference>
<dbReference type="SUPFAM" id="SSF81383">
    <property type="entry name" value="F-box domain"/>
    <property type="match status" value="1"/>
</dbReference>
<evidence type="ECO:0000313" key="2">
    <source>
        <dbReference type="EMBL" id="GER52888.1"/>
    </source>
</evidence>
<dbReference type="NCBIfam" id="TIGR01640">
    <property type="entry name" value="F_box_assoc_1"/>
    <property type="match status" value="1"/>
</dbReference>
<proteinExistence type="predicted"/>
<dbReference type="AlphaFoldDB" id="A0A5A7R638"/>
<feature type="domain" description="F-box" evidence="1">
    <location>
        <begin position="1"/>
        <end position="43"/>
    </location>
</feature>
<dbReference type="InterPro" id="IPR006527">
    <property type="entry name" value="F-box-assoc_dom_typ1"/>
</dbReference>
<dbReference type="Gene3D" id="1.20.1280.50">
    <property type="match status" value="1"/>
</dbReference>
<protein>
    <submittedName>
        <fullName evidence="2">F-box protein</fullName>
    </submittedName>
</protein>
<evidence type="ECO:0000313" key="3">
    <source>
        <dbReference type="Proteomes" id="UP000325081"/>
    </source>
</evidence>
<gene>
    <name evidence="2" type="ORF">STAS_30375</name>
</gene>
<dbReference type="PANTHER" id="PTHR31672:SF13">
    <property type="entry name" value="F-BOX PROTEIN CPR30-LIKE"/>
    <property type="match status" value="1"/>
</dbReference>
<dbReference type="InterPro" id="IPR036047">
    <property type="entry name" value="F-box-like_dom_sf"/>
</dbReference>
<reference evidence="3" key="1">
    <citation type="journal article" date="2019" name="Curr. Biol.">
        <title>Genome Sequence of Striga asiatica Provides Insight into the Evolution of Plant Parasitism.</title>
        <authorList>
            <person name="Yoshida S."/>
            <person name="Kim S."/>
            <person name="Wafula E.K."/>
            <person name="Tanskanen J."/>
            <person name="Kim Y.M."/>
            <person name="Honaas L."/>
            <person name="Yang Z."/>
            <person name="Spallek T."/>
            <person name="Conn C.E."/>
            <person name="Ichihashi Y."/>
            <person name="Cheong K."/>
            <person name="Cui S."/>
            <person name="Der J.P."/>
            <person name="Gundlach H."/>
            <person name="Jiao Y."/>
            <person name="Hori C."/>
            <person name="Ishida J.K."/>
            <person name="Kasahara H."/>
            <person name="Kiba T."/>
            <person name="Kim M.S."/>
            <person name="Koo N."/>
            <person name="Laohavisit A."/>
            <person name="Lee Y.H."/>
            <person name="Lumba S."/>
            <person name="McCourt P."/>
            <person name="Mortimer J.C."/>
            <person name="Mutuku J.M."/>
            <person name="Nomura T."/>
            <person name="Sasaki-Sekimoto Y."/>
            <person name="Seto Y."/>
            <person name="Wang Y."/>
            <person name="Wakatake T."/>
            <person name="Sakakibara H."/>
            <person name="Demura T."/>
            <person name="Yamaguchi S."/>
            <person name="Yoneyama K."/>
            <person name="Manabe R.I."/>
            <person name="Nelson D.C."/>
            <person name="Schulman A.H."/>
            <person name="Timko M.P."/>
            <person name="dePamphilis C.W."/>
            <person name="Choi D."/>
            <person name="Shirasu K."/>
        </authorList>
    </citation>
    <scope>NUCLEOTIDE SEQUENCE [LARGE SCALE GENOMIC DNA]</scope>
    <source>
        <strain evidence="3">cv. UVA1</strain>
    </source>
</reference>
<dbReference type="InterPro" id="IPR017451">
    <property type="entry name" value="F-box-assoc_interact_dom"/>
</dbReference>
<dbReference type="SMART" id="SM00256">
    <property type="entry name" value="FBOX"/>
    <property type="match status" value="1"/>
</dbReference>
<dbReference type="PROSITE" id="PS50181">
    <property type="entry name" value="FBOX"/>
    <property type="match status" value="1"/>
</dbReference>
<dbReference type="Pfam" id="PF00646">
    <property type="entry name" value="F-box"/>
    <property type="match status" value="1"/>
</dbReference>
<name>A0A5A7R638_STRAF</name>
<dbReference type="SUPFAM" id="SSF50965">
    <property type="entry name" value="Galactose oxidase, central domain"/>
    <property type="match status" value="1"/>
</dbReference>
<dbReference type="Proteomes" id="UP000325081">
    <property type="component" value="Unassembled WGS sequence"/>
</dbReference>
<dbReference type="OrthoDB" id="1418727at2759"/>
<comment type="caution">
    <text evidence="2">The sequence shown here is derived from an EMBL/GenBank/DDBJ whole genome shotgun (WGS) entry which is preliminary data.</text>
</comment>
<dbReference type="InterPro" id="IPR001810">
    <property type="entry name" value="F-box_dom"/>
</dbReference>
<dbReference type="CDD" id="cd22157">
    <property type="entry name" value="F-box_AtFBW1-like"/>
    <property type="match status" value="1"/>
</dbReference>